<name>A0A1V6QNE5_9EURO</name>
<dbReference type="AlphaFoldDB" id="A0A1V6QNE5"/>
<sequence length="48" mass="5009">LLTARKLGQPVFSSSPLTLGSENSVRSSHDHSIMYGTVAIYMAGAGAE</sequence>
<dbReference type="EMBL" id="MDYN01000001">
    <property type="protein sequence ID" value="OQD90759.1"/>
    <property type="molecule type" value="Genomic_DNA"/>
</dbReference>
<accession>A0A1V6QNE5</accession>
<reference evidence="2" key="1">
    <citation type="journal article" date="2017" name="Nat. Microbiol.">
        <title>Global analysis of biosynthetic gene clusters reveals vast potential of secondary metabolite production in Penicillium species.</title>
        <authorList>
            <person name="Nielsen J.C."/>
            <person name="Grijseels S."/>
            <person name="Prigent S."/>
            <person name="Ji B."/>
            <person name="Dainat J."/>
            <person name="Nielsen K.F."/>
            <person name="Frisvad J.C."/>
            <person name="Workman M."/>
            <person name="Nielsen J."/>
        </authorList>
    </citation>
    <scope>NUCLEOTIDE SEQUENCE [LARGE SCALE GENOMIC DNA]</scope>
    <source>
        <strain evidence="2">IBT 31811</strain>
    </source>
</reference>
<organism evidence="1 2">
    <name type="scientific">Penicillium antarcticum</name>
    <dbReference type="NCBI Taxonomy" id="416450"/>
    <lineage>
        <taxon>Eukaryota</taxon>
        <taxon>Fungi</taxon>
        <taxon>Dikarya</taxon>
        <taxon>Ascomycota</taxon>
        <taxon>Pezizomycotina</taxon>
        <taxon>Eurotiomycetes</taxon>
        <taxon>Eurotiomycetidae</taxon>
        <taxon>Eurotiales</taxon>
        <taxon>Aspergillaceae</taxon>
        <taxon>Penicillium</taxon>
    </lineage>
</organism>
<keyword evidence="2" id="KW-1185">Reference proteome</keyword>
<comment type="caution">
    <text evidence="1">The sequence shown here is derived from an EMBL/GenBank/DDBJ whole genome shotgun (WGS) entry which is preliminary data.</text>
</comment>
<feature type="non-terminal residue" evidence="1">
    <location>
        <position position="48"/>
    </location>
</feature>
<protein>
    <submittedName>
        <fullName evidence="1">Uncharacterized protein</fullName>
    </submittedName>
</protein>
<evidence type="ECO:0000313" key="2">
    <source>
        <dbReference type="Proteomes" id="UP000191672"/>
    </source>
</evidence>
<dbReference type="Proteomes" id="UP000191672">
    <property type="component" value="Unassembled WGS sequence"/>
</dbReference>
<evidence type="ECO:0000313" key="1">
    <source>
        <dbReference type="EMBL" id="OQD90759.1"/>
    </source>
</evidence>
<feature type="non-terminal residue" evidence="1">
    <location>
        <position position="1"/>
    </location>
</feature>
<proteinExistence type="predicted"/>
<gene>
    <name evidence="1" type="ORF">PENANT_c001G10800</name>
</gene>